<name>A0ABU1AQC7_9BACT</name>
<dbReference type="CDD" id="cd12167">
    <property type="entry name" value="2-Hacid_dh_8"/>
    <property type="match status" value="1"/>
</dbReference>
<dbReference type="InterPro" id="IPR036291">
    <property type="entry name" value="NAD(P)-bd_dom_sf"/>
</dbReference>
<feature type="domain" description="D-isomer specific 2-hydroxyacid dehydrogenase NAD-binding" evidence="6">
    <location>
        <begin position="121"/>
        <end position="294"/>
    </location>
</feature>
<dbReference type="EMBL" id="JARXHW010000003">
    <property type="protein sequence ID" value="MDQ8206338.1"/>
    <property type="molecule type" value="Genomic_DNA"/>
</dbReference>
<dbReference type="SUPFAM" id="SSF52283">
    <property type="entry name" value="Formate/glycerate dehydrogenase catalytic domain-like"/>
    <property type="match status" value="1"/>
</dbReference>
<dbReference type="Gene3D" id="3.40.50.720">
    <property type="entry name" value="NAD(P)-binding Rossmann-like Domain"/>
    <property type="match status" value="2"/>
</dbReference>
<feature type="domain" description="D-isomer specific 2-hydroxyacid dehydrogenase catalytic" evidence="5">
    <location>
        <begin position="46"/>
        <end position="325"/>
    </location>
</feature>
<dbReference type="Proteomes" id="UP001225316">
    <property type="component" value="Unassembled WGS sequence"/>
</dbReference>
<dbReference type="InterPro" id="IPR050857">
    <property type="entry name" value="D-2-hydroxyacid_DH"/>
</dbReference>
<reference evidence="7 8" key="1">
    <citation type="submission" date="2023-04" db="EMBL/GenBank/DDBJ databases">
        <title>A novel bacteria isolated from coastal sediment.</title>
        <authorList>
            <person name="Liu X.-J."/>
            <person name="Du Z.-J."/>
        </authorList>
    </citation>
    <scope>NUCLEOTIDE SEQUENCE [LARGE SCALE GENOMIC DNA]</scope>
    <source>
        <strain evidence="7 8">SDUM461003</strain>
    </source>
</reference>
<dbReference type="InterPro" id="IPR006139">
    <property type="entry name" value="D-isomer_2_OHA_DH_cat_dom"/>
</dbReference>
<evidence type="ECO:0000256" key="1">
    <source>
        <dbReference type="ARBA" id="ARBA00005854"/>
    </source>
</evidence>
<evidence type="ECO:0000259" key="5">
    <source>
        <dbReference type="Pfam" id="PF00389"/>
    </source>
</evidence>
<proteinExistence type="inferred from homology"/>
<keyword evidence="3" id="KW-0520">NAD</keyword>
<evidence type="ECO:0000256" key="2">
    <source>
        <dbReference type="ARBA" id="ARBA00023002"/>
    </source>
</evidence>
<keyword evidence="8" id="KW-1185">Reference proteome</keyword>
<protein>
    <submittedName>
        <fullName evidence="7">Hydroxyacid dehydrogenase</fullName>
    </submittedName>
</protein>
<accession>A0ABU1AQC7</accession>
<evidence type="ECO:0000256" key="4">
    <source>
        <dbReference type="RuleBase" id="RU003719"/>
    </source>
</evidence>
<evidence type="ECO:0000313" key="8">
    <source>
        <dbReference type="Proteomes" id="UP001225316"/>
    </source>
</evidence>
<gene>
    <name evidence="7" type="ORF">QEH52_02380</name>
</gene>
<evidence type="ECO:0000259" key="6">
    <source>
        <dbReference type="Pfam" id="PF02826"/>
    </source>
</evidence>
<dbReference type="SUPFAM" id="SSF51735">
    <property type="entry name" value="NAD(P)-binding Rossmann-fold domains"/>
    <property type="match status" value="1"/>
</dbReference>
<comment type="similarity">
    <text evidence="1 4">Belongs to the D-isomer specific 2-hydroxyacid dehydrogenase family.</text>
</comment>
<keyword evidence="2 4" id="KW-0560">Oxidoreductase</keyword>
<dbReference type="InterPro" id="IPR006140">
    <property type="entry name" value="D-isomer_DH_NAD-bd"/>
</dbReference>
<dbReference type="RefSeq" id="WP_308948381.1">
    <property type="nucleotide sequence ID" value="NZ_JARXHW010000003.1"/>
</dbReference>
<dbReference type="PANTHER" id="PTHR42789:SF1">
    <property type="entry name" value="D-ISOMER SPECIFIC 2-HYDROXYACID DEHYDROGENASE FAMILY PROTEIN (AFU_ORTHOLOGUE AFUA_6G10090)"/>
    <property type="match status" value="1"/>
</dbReference>
<organism evidence="7 8">
    <name type="scientific">Thalassobacterium maritimum</name>
    <dbReference type="NCBI Taxonomy" id="3041265"/>
    <lineage>
        <taxon>Bacteria</taxon>
        <taxon>Pseudomonadati</taxon>
        <taxon>Verrucomicrobiota</taxon>
        <taxon>Opitutia</taxon>
        <taxon>Puniceicoccales</taxon>
        <taxon>Coraliomargaritaceae</taxon>
        <taxon>Thalassobacterium</taxon>
    </lineage>
</organism>
<dbReference type="PANTHER" id="PTHR42789">
    <property type="entry name" value="D-ISOMER SPECIFIC 2-HYDROXYACID DEHYDROGENASE FAMILY PROTEIN (AFU_ORTHOLOGUE AFUA_6G10090)"/>
    <property type="match status" value="1"/>
</dbReference>
<dbReference type="Pfam" id="PF00389">
    <property type="entry name" value="2-Hacid_dh"/>
    <property type="match status" value="1"/>
</dbReference>
<evidence type="ECO:0000313" key="7">
    <source>
        <dbReference type="EMBL" id="MDQ8206338.1"/>
    </source>
</evidence>
<dbReference type="Pfam" id="PF02826">
    <property type="entry name" value="2-Hacid_dh_C"/>
    <property type="match status" value="1"/>
</dbReference>
<sequence length="334" mass="37352">MPDRPKSLFLLSQDSLNKIYSTHSQARIAELTQLEPTVLHYETWQNATDRLKDIEYIFSGWGMAYMDDAFLDAVPNLKYIFYGSGTIRSFYSEAAQERGIRISSAWRANAVPTAEYAHALIILSLKKFFRATRTTQANRSWQLPADAAGIYKSTVGIVSLGTVGQLVAKHLRDQHNLNVIAYDPFASNQTASKLGLKLVSLQELFKTADVVSLHAPDLPATEEMITEQLLRSMKANATLINTARGGLINETSFTQVFEERSDLDAVVDVTQNEPKNADCPLWKLSNVIISPHIAGSLNQECQRMGEYMVDELERHLAGQPMQHEVTPEVFLTMA</sequence>
<evidence type="ECO:0000256" key="3">
    <source>
        <dbReference type="ARBA" id="ARBA00023027"/>
    </source>
</evidence>
<comment type="caution">
    <text evidence="7">The sequence shown here is derived from an EMBL/GenBank/DDBJ whole genome shotgun (WGS) entry which is preliminary data.</text>
</comment>